<organism evidence="2 3">
    <name type="scientific">Hanseniaspora guilliermondii</name>
    <dbReference type="NCBI Taxonomy" id="56406"/>
    <lineage>
        <taxon>Eukaryota</taxon>
        <taxon>Fungi</taxon>
        <taxon>Dikarya</taxon>
        <taxon>Ascomycota</taxon>
        <taxon>Saccharomycotina</taxon>
        <taxon>Saccharomycetes</taxon>
        <taxon>Saccharomycodales</taxon>
        <taxon>Saccharomycodaceae</taxon>
        <taxon>Hanseniaspora</taxon>
    </lineage>
</organism>
<dbReference type="AlphaFoldDB" id="A0A1L0B5G9"/>
<evidence type="ECO:0000313" key="2">
    <source>
        <dbReference type="EMBL" id="SGZ40299.1"/>
    </source>
</evidence>
<feature type="transmembrane region" description="Helical" evidence="1">
    <location>
        <begin position="269"/>
        <end position="292"/>
    </location>
</feature>
<protein>
    <submittedName>
        <fullName evidence="2">Uncharacterized protein</fullName>
    </submittedName>
</protein>
<keyword evidence="1" id="KW-0812">Transmembrane</keyword>
<dbReference type="VEuPathDB" id="FungiDB:HGUI_02499"/>
<keyword evidence="3" id="KW-1185">Reference proteome</keyword>
<feature type="transmembrane region" description="Helical" evidence="1">
    <location>
        <begin position="71"/>
        <end position="94"/>
    </location>
</feature>
<proteinExistence type="predicted"/>
<name>A0A1L0B5G9_9ASCO</name>
<feature type="transmembrane region" description="Helical" evidence="1">
    <location>
        <begin position="538"/>
        <end position="558"/>
    </location>
</feature>
<feature type="transmembrane region" description="Helical" evidence="1">
    <location>
        <begin position="313"/>
        <end position="332"/>
    </location>
</feature>
<feature type="transmembrane region" description="Helical" evidence="1">
    <location>
        <begin position="578"/>
        <end position="595"/>
    </location>
</feature>
<feature type="transmembrane region" description="Helical" evidence="1">
    <location>
        <begin position="454"/>
        <end position="477"/>
    </location>
</feature>
<dbReference type="Proteomes" id="UP000183365">
    <property type="component" value="Unassembled WGS sequence"/>
</dbReference>
<accession>A0A1L0B5G9</accession>
<keyword evidence="1" id="KW-1133">Transmembrane helix</keyword>
<reference evidence="3" key="1">
    <citation type="submission" date="2016-11" db="EMBL/GenBank/DDBJ databases">
        <authorList>
            <person name="Guldener U."/>
        </authorList>
    </citation>
    <scope>NUCLEOTIDE SEQUENCE [LARGE SCALE GENOMIC DNA]</scope>
</reference>
<feature type="transmembrane region" description="Helical" evidence="1">
    <location>
        <begin position="240"/>
        <end position="257"/>
    </location>
</feature>
<evidence type="ECO:0000256" key="1">
    <source>
        <dbReference type="SAM" id="Phobius"/>
    </source>
</evidence>
<feature type="transmembrane region" description="Helical" evidence="1">
    <location>
        <begin position="512"/>
        <end position="531"/>
    </location>
</feature>
<gene>
    <name evidence="2" type="ORF">HGUI_02499</name>
</gene>
<feature type="transmembrane region" description="Helical" evidence="1">
    <location>
        <begin position="12"/>
        <end position="35"/>
    </location>
</feature>
<dbReference type="OrthoDB" id="3972430at2759"/>
<evidence type="ECO:0000313" key="3">
    <source>
        <dbReference type="Proteomes" id="UP000183365"/>
    </source>
</evidence>
<keyword evidence="1" id="KW-0472">Membrane</keyword>
<dbReference type="EMBL" id="FQNF01000045">
    <property type="protein sequence ID" value="SGZ40299.1"/>
    <property type="molecule type" value="Genomic_DNA"/>
</dbReference>
<feature type="transmembrane region" description="Helical" evidence="1">
    <location>
        <begin position="352"/>
        <end position="376"/>
    </location>
</feature>
<sequence length="596" mass="67453">MIGKLKESKNRVIAFVYIFTGLLFTISIKLAYYSFNKYIEIRDGQDSQITTQRSLKRSNLVVTKIIYEDPLLMTLLFQISLIILFPIVQVYFFFRYNITPKHQISNAMNLHKDHHGLLNFDNKTSSEKINKSESVPRASLEMSKKSLDMGAPIMEENEEVDDFDINDLQPFPQSNKIPDYKRSINHSRGNSLTNINYMNSNGSMMRRNTSLDLQNMNNKGLSVNSDIYTLMKIFKSLKPVESFFFGMALNVILYSIFKSISLIPFLDFMLMFNLSSFEILSLLLSCLNMTFFKIEDIFEMHKKGISNEKKIGSLFKAFVGMLISVTGCFLAASERKGTVLASTATTNIDPFIFNRLGGCLILGLVTLVIGPLVIVWNSKIMEYLYDLVYCNHSNNNHKNLYRVFSNSAMYSSFRSRRNTLSMELESINENNESTGDDMEQDLTEKELTIQFQSLLTFQVAFIATISFLTLVLVNAFMPENIILTNVKGKRDTESILILKDNYTVQTLGVDTALLTNMLIIVPLFLIGLIYLSKRVKFGVLITLPMTIVFLAFVVENIFPSGGNGTTLSAGDTYTTGETLGYIIAGLGSLWGLAVYQ</sequence>